<feature type="transmembrane region" description="Helical" evidence="1">
    <location>
        <begin position="170"/>
        <end position="196"/>
    </location>
</feature>
<proteinExistence type="predicted"/>
<dbReference type="EMBL" id="LCJU01000046">
    <property type="protein sequence ID" value="KKT83140.1"/>
    <property type="molecule type" value="Genomic_DNA"/>
</dbReference>
<feature type="transmembrane region" description="Helical" evidence="1">
    <location>
        <begin position="12"/>
        <end position="35"/>
    </location>
</feature>
<keyword evidence="1" id="KW-0812">Transmembrane</keyword>
<evidence type="ECO:0000313" key="2">
    <source>
        <dbReference type="EMBL" id="KKT83140.1"/>
    </source>
</evidence>
<keyword evidence="1" id="KW-0472">Membrane</keyword>
<dbReference type="AlphaFoldDB" id="A0A0G1KI15"/>
<evidence type="ECO:0000313" key="3">
    <source>
        <dbReference type="Proteomes" id="UP000034504"/>
    </source>
</evidence>
<sequence>METTKIYSVLKTNSLVIVLLSTLIGALCLSVSLILPNQYTAEGLIIVTRATEIGSGDVFLYEGYYAQQNAQNYLATFQSIVESPGNIKNALKISDGATEKIARLVSVQRAGSQSLSLKVKGASPSATVAMWDELVASAIETHTKHKDQADPLITMYVAAGSPVVTHTYPAWYKVFGLGFSIALVLTCLVSVSSAYLKEER</sequence>
<dbReference type="Proteomes" id="UP000034504">
    <property type="component" value="Unassembled WGS sequence"/>
</dbReference>
<name>A0A0G1KI15_UNCKA</name>
<evidence type="ECO:0000256" key="1">
    <source>
        <dbReference type="SAM" id="Phobius"/>
    </source>
</evidence>
<accession>A0A0G1KI15</accession>
<reference evidence="2 3" key="1">
    <citation type="journal article" date="2015" name="Nature">
        <title>rRNA introns, odd ribosomes, and small enigmatic genomes across a large radiation of phyla.</title>
        <authorList>
            <person name="Brown C.T."/>
            <person name="Hug L.A."/>
            <person name="Thomas B.C."/>
            <person name="Sharon I."/>
            <person name="Castelle C.J."/>
            <person name="Singh A."/>
            <person name="Wilkins M.J."/>
            <person name="Williams K.H."/>
            <person name="Banfield J.F."/>
        </authorList>
    </citation>
    <scope>NUCLEOTIDE SEQUENCE [LARGE SCALE GENOMIC DNA]</scope>
</reference>
<organism evidence="2 3">
    <name type="scientific">candidate division WWE3 bacterium GW2011_GWC2_44_9</name>
    <dbReference type="NCBI Taxonomy" id="1619125"/>
    <lineage>
        <taxon>Bacteria</taxon>
        <taxon>Katanobacteria</taxon>
    </lineage>
</organism>
<comment type="caution">
    <text evidence="2">The sequence shown here is derived from an EMBL/GenBank/DDBJ whole genome shotgun (WGS) entry which is preliminary data.</text>
</comment>
<keyword evidence="1" id="KW-1133">Transmembrane helix</keyword>
<protein>
    <recommendedName>
        <fullName evidence="4">Polysaccharide chain length determinant N-terminal domain-containing protein</fullName>
    </recommendedName>
</protein>
<evidence type="ECO:0008006" key="4">
    <source>
        <dbReference type="Google" id="ProtNLM"/>
    </source>
</evidence>
<gene>
    <name evidence="2" type="ORF">UW82_C0046G0008</name>
</gene>